<keyword evidence="3" id="KW-1185">Reference proteome</keyword>
<evidence type="ECO:0008006" key="4">
    <source>
        <dbReference type="Google" id="ProtNLM"/>
    </source>
</evidence>
<proteinExistence type="predicted"/>
<feature type="chain" id="PRO_5013358197" description="DUF2259 domain-containing protein" evidence="1">
    <location>
        <begin position="23"/>
        <end position="240"/>
    </location>
</feature>
<evidence type="ECO:0000313" key="3">
    <source>
        <dbReference type="Proteomes" id="UP000182840"/>
    </source>
</evidence>
<dbReference type="InterPro" id="IPR018725">
    <property type="entry name" value="DUF2259_secreted"/>
</dbReference>
<dbReference type="RefSeq" id="WP_072605280.1">
    <property type="nucleotide sequence ID" value="NZ_CP018171.1"/>
</dbReference>
<accession>A0A1L3SSU7</accession>
<evidence type="ECO:0000313" key="2">
    <source>
        <dbReference type="EMBL" id="APH72382.1"/>
    </source>
</evidence>
<dbReference type="AlphaFoldDB" id="A0A1L3SSU7"/>
<keyword evidence="1" id="KW-0732">Signal</keyword>
<dbReference type="EMBL" id="CP018171">
    <property type="protein sequence ID" value="APH72382.1"/>
    <property type="molecule type" value="Genomic_DNA"/>
</dbReference>
<evidence type="ECO:0000256" key="1">
    <source>
        <dbReference type="SAM" id="SignalP"/>
    </source>
</evidence>
<dbReference type="STRING" id="1670800.BSQ44_14205"/>
<reference evidence="3" key="1">
    <citation type="submission" date="2016-11" db="EMBL/GenBank/DDBJ databases">
        <title>Mesorhizobium oceanicum sp. nov., isolated from deep seawater in South China Sea.</title>
        <authorList>
            <person name="Fu G.-Y."/>
        </authorList>
    </citation>
    <scope>NUCLEOTIDE SEQUENCE [LARGE SCALE GENOMIC DNA]</scope>
    <source>
        <strain evidence="3">B7</strain>
    </source>
</reference>
<organism evidence="2 3">
    <name type="scientific">Aquibium oceanicum</name>
    <dbReference type="NCBI Taxonomy" id="1670800"/>
    <lineage>
        <taxon>Bacteria</taxon>
        <taxon>Pseudomonadati</taxon>
        <taxon>Pseudomonadota</taxon>
        <taxon>Alphaproteobacteria</taxon>
        <taxon>Hyphomicrobiales</taxon>
        <taxon>Phyllobacteriaceae</taxon>
        <taxon>Aquibium</taxon>
    </lineage>
</organism>
<dbReference type="Proteomes" id="UP000182840">
    <property type="component" value="Chromosome"/>
</dbReference>
<name>A0A1L3SSU7_9HYPH</name>
<feature type="signal peptide" evidence="1">
    <location>
        <begin position="1"/>
        <end position="22"/>
    </location>
</feature>
<dbReference type="Pfam" id="PF10016">
    <property type="entry name" value="DUF2259"/>
    <property type="match status" value="1"/>
</dbReference>
<gene>
    <name evidence="2" type="ORF">BSQ44_14205</name>
</gene>
<sequence>MTRLLTALLFFFPILAGGAAHAGNVSELEILGFSSDGSIFAFEEYGIQDGSGFPYANRFYVDVASDSFVTGTPIRILLQDESATLRDARAQARAPGQSIVSDAELMANRGYTAGANAITELSADPFRMNVNPRPVIPPVDDPIEFRLEEFNLDAQGCENLGPTMGFRLLRVDLRQDGSVSLVHEDESIPQSRNCPLGYRLGAVQTIHPDAGAPSYAVLIAIESFGFEGPDYHWIAVTGRL</sequence>
<protein>
    <recommendedName>
        <fullName evidence="4">DUF2259 domain-containing protein</fullName>
    </recommendedName>
</protein>
<dbReference type="OrthoDB" id="65722at2"/>
<dbReference type="KEGG" id="meso:BSQ44_14205"/>